<keyword evidence="4" id="KW-0804">Transcription</keyword>
<dbReference type="PANTHER" id="PTHR31429">
    <property type="entry name" value="WRKY TRANSCRIPTION FACTOR 36-RELATED"/>
    <property type="match status" value="1"/>
</dbReference>
<feature type="compositionally biased region" description="Low complexity" evidence="6">
    <location>
        <begin position="199"/>
        <end position="208"/>
    </location>
</feature>
<keyword evidence="9" id="KW-1185">Reference proteome</keyword>
<evidence type="ECO:0000256" key="2">
    <source>
        <dbReference type="ARBA" id="ARBA00023015"/>
    </source>
</evidence>
<evidence type="ECO:0000256" key="5">
    <source>
        <dbReference type="ARBA" id="ARBA00023242"/>
    </source>
</evidence>
<dbReference type="Proteomes" id="UP000436088">
    <property type="component" value="Unassembled WGS sequence"/>
</dbReference>
<dbReference type="GO" id="GO:0003700">
    <property type="term" value="F:DNA-binding transcription factor activity"/>
    <property type="evidence" value="ECO:0007669"/>
    <property type="project" value="InterPro"/>
</dbReference>
<dbReference type="InterPro" id="IPR036576">
    <property type="entry name" value="WRKY_dom_sf"/>
</dbReference>
<proteinExistence type="predicted"/>
<dbReference type="InterPro" id="IPR003657">
    <property type="entry name" value="WRKY_dom"/>
</dbReference>
<dbReference type="AlphaFoldDB" id="A0A6A2YTA9"/>
<dbReference type="Gene3D" id="2.20.25.80">
    <property type="entry name" value="WRKY domain"/>
    <property type="match status" value="1"/>
</dbReference>
<evidence type="ECO:0000313" key="8">
    <source>
        <dbReference type="EMBL" id="KAE8682550.1"/>
    </source>
</evidence>
<gene>
    <name evidence="8" type="ORF">F3Y22_tig00111238pilonHSYRG00191</name>
</gene>
<evidence type="ECO:0000256" key="3">
    <source>
        <dbReference type="ARBA" id="ARBA00023125"/>
    </source>
</evidence>
<dbReference type="PROSITE" id="PS50811">
    <property type="entry name" value="WRKY"/>
    <property type="match status" value="1"/>
</dbReference>
<comment type="subcellular location">
    <subcellularLocation>
        <location evidence="1">Nucleus</location>
    </subcellularLocation>
</comment>
<dbReference type="PANTHER" id="PTHR31429:SF38">
    <property type="entry name" value="WRKY TRANSCRIPTION FACTOR 40-RELATED"/>
    <property type="match status" value="1"/>
</dbReference>
<dbReference type="Pfam" id="PF03106">
    <property type="entry name" value="WRKY"/>
    <property type="match status" value="1"/>
</dbReference>
<keyword evidence="3" id="KW-0238">DNA-binding</keyword>
<dbReference type="EMBL" id="VEPZ02001279">
    <property type="protein sequence ID" value="KAE8682550.1"/>
    <property type="molecule type" value="Genomic_DNA"/>
</dbReference>
<accession>A0A6A2YTA9</accession>
<keyword evidence="2" id="KW-0805">Transcription regulation</keyword>
<feature type="region of interest" description="Disordered" evidence="6">
    <location>
        <begin position="177"/>
        <end position="208"/>
    </location>
</feature>
<protein>
    <submittedName>
        <fullName evidence="8">WRKY transcription factor</fullName>
    </submittedName>
</protein>
<organism evidence="8 9">
    <name type="scientific">Hibiscus syriacus</name>
    <name type="common">Rose of Sharon</name>
    <dbReference type="NCBI Taxonomy" id="106335"/>
    <lineage>
        <taxon>Eukaryota</taxon>
        <taxon>Viridiplantae</taxon>
        <taxon>Streptophyta</taxon>
        <taxon>Embryophyta</taxon>
        <taxon>Tracheophyta</taxon>
        <taxon>Spermatophyta</taxon>
        <taxon>Magnoliopsida</taxon>
        <taxon>eudicotyledons</taxon>
        <taxon>Gunneridae</taxon>
        <taxon>Pentapetalae</taxon>
        <taxon>rosids</taxon>
        <taxon>malvids</taxon>
        <taxon>Malvales</taxon>
        <taxon>Malvaceae</taxon>
        <taxon>Malvoideae</taxon>
        <taxon>Hibiscus</taxon>
    </lineage>
</organism>
<evidence type="ECO:0000259" key="7">
    <source>
        <dbReference type="PROSITE" id="PS50811"/>
    </source>
</evidence>
<dbReference type="InterPro" id="IPR044810">
    <property type="entry name" value="WRKY_plant"/>
</dbReference>
<feature type="domain" description="WRKY" evidence="7">
    <location>
        <begin position="64"/>
        <end position="130"/>
    </location>
</feature>
<comment type="caution">
    <text evidence="8">The sequence shown here is derived from an EMBL/GenBank/DDBJ whole genome shotgun (WGS) entry which is preliminary data.</text>
</comment>
<reference evidence="8" key="1">
    <citation type="submission" date="2019-09" db="EMBL/GenBank/DDBJ databases">
        <title>Draft genome information of white flower Hibiscus syriacus.</title>
        <authorList>
            <person name="Kim Y.-M."/>
        </authorList>
    </citation>
    <scope>NUCLEOTIDE SEQUENCE [LARGE SCALE GENOMIC DNA]</scope>
    <source>
        <strain evidence="8">YM2019G1</strain>
    </source>
</reference>
<dbReference type="GO" id="GO:0005634">
    <property type="term" value="C:nucleus"/>
    <property type="evidence" value="ECO:0007669"/>
    <property type="project" value="UniProtKB-SubCell"/>
</dbReference>
<evidence type="ECO:0000256" key="4">
    <source>
        <dbReference type="ARBA" id="ARBA00023163"/>
    </source>
</evidence>
<evidence type="ECO:0000256" key="1">
    <source>
        <dbReference type="ARBA" id="ARBA00004123"/>
    </source>
</evidence>
<name>A0A6A2YTA9_HIBSY</name>
<keyword evidence="5" id="KW-0539">Nucleus</keyword>
<dbReference type="SUPFAM" id="SSF118290">
    <property type="entry name" value="WRKY DNA-binding domain"/>
    <property type="match status" value="1"/>
</dbReference>
<evidence type="ECO:0000313" key="9">
    <source>
        <dbReference type="Proteomes" id="UP000436088"/>
    </source>
</evidence>
<dbReference type="GO" id="GO:0043565">
    <property type="term" value="F:sequence-specific DNA binding"/>
    <property type="evidence" value="ECO:0007669"/>
    <property type="project" value="InterPro"/>
</dbReference>
<sequence length="250" mass="28015">MDSPNYDKQKRENKSLGLMLETMNKKYNMLHQAYLLQESNKRRRSEVPTASKTSQVFVKMDPRDQSLIVKDGFQWRKYGQKVTKDNPSPRAYFKCFMAPGCPVKKKVQRCVEDKSYVVATYEGQHNHDVDSTAAGKSLSSSCNSQILSPATGIPFPLLGDPFRPTITLDLTLSGSDVLQNRRNPSNVMHDYSTSSDHGNNNSNNNNNKNIEDYVASLIKDPNFTLALAAAVARSIKTETSKPSPFTPMNK</sequence>
<evidence type="ECO:0000256" key="6">
    <source>
        <dbReference type="SAM" id="MobiDB-lite"/>
    </source>
</evidence>
<feature type="compositionally biased region" description="Polar residues" evidence="6">
    <location>
        <begin position="177"/>
        <end position="198"/>
    </location>
</feature>
<dbReference type="SMART" id="SM00774">
    <property type="entry name" value="WRKY"/>
    <property type="match status" value="1"/>
</dbReference>